<keyword evidence="2" id="KW-1185">Reference proteome</keyword>
<dbReference type="EMBL" id="BOQP01000046">
    <property type="protein sequence ID" value="GIM81400.1"/>
    <property type="molecule type" value="Genomic_DNA"/>
</dbReference>
<dbReference type="Proteomes" id="UP000680865">
    <property type="component" value="Unassembled WGS sequence"/>
</dbReference>
<proteinExistence type="predicted"/>
<accession>A0A919T1K3</accession>
<sequence>MAQRLIPAGDGHVGSQLYEGLLCSIAQLRNRAGGVELGKAVTLDRTTGYEVTTPVGHHAEAMGEYCERSIRAGEIGAAVGALVAERADDAAHATDGALDEVHVTGLHGYTLQAES</sequence>
<name>A0A919T1K3_9ACTN</name>
<comment type="caution">
    <text evidence="1">The sequence shown here is derived from an EMBL/GenBank/DDBJ whole genome shotgun (WGS) entry which is preliminary data.</text>
</comment>
<gene>
    <name evidence="1" type="ORF">Aco04nite_76390</name>
</gene>
<reference evidence="1" key="1">
    <citation type="submission" date="2021-03" db="EMBL/GenBank/DDBJ databases">
        <title>Whole genome shotgun sequence of Actinoplanes consettensis NBRC 14913.</title>
        <authorList>
            <person name="Komaki H."/>
            <person name="Tamura T."/>
        </authorList>
    </citation>
    <scope>NUCLEOTIDE SEQUENCE</scope>
    <source>
        <strain evidence="1">NBRC 14913</strain>
    </source>
</reference>
<evidence type="ECO:0000313" key="2">
    <source>
        <dbReference type="Proteomes" id="UP000680865"/>
    </source>
</evidence>
<dbReference type="AlphaFoldDB" id="A0A919T1K3"/>
<organism evidence="1 2">
    <name type="scientific">Winogradskya consettensis</name>
    <dbReference type="NCBI Taxonomy" id="113560"/>
    <lineage>
        <taxon>Bacteria</taxon>
        <taxon>Bacillati</taxon>
        <taxon>Actinomycetota</taxon>
        <taxon>Actinomycetes</taxon>
        <taxon>Micromonosporales</taxon>
        <taxon>Micromonosporaceae</taxon>
        <taxon>Winogradskya</taxon>
    </lineage>
</organism>
<evidence type="ECO:0000313" key="1">
    <source>
        <dbReference type="EMBL" id="GIM81400.1"/>
    </source>
</evidence>
<protein>
    <submittedName>
        <fullName evidence="1">Uncharacterized protein</fullName>
    </submittedName>
</protein>